<evidence type="ECO:0000313" key="3">
    <source>
        <dbReference type="Proteomes" id="UP001594351"/>
    </source>
</evidence>
<feature type="transmembrane region" description="Helical" evidence="1">
    <location>
        <begin position="28"/>
        <end position="48"/>
    </location>
</feature>
<dbReference type="Proteomes" id="UP001594351">
    <property type="component" value="Unassembled WGS sequence"/>
</dbReference>
<protein>
    <recommendedName>
        <fullName evidence="4">Glycosyltransferase RgtA/B/C/D-like domain-containing protein</fullName>
    </recommendedName>
</protein>
<feature type="transmembrane region" description="Helical" evidence="1">
    <location>
        <begin position="265"/>
        <end position="281"/>
    </location>
</feature>
<feature type="transmembrane region" description="Helical" evidence="1">
    <location>
        <begin position="192"/>
        <end position="210"/>
    </location>
</feature>
<reference evidence="2 3" key="1">
    <citation type="submission" date="2024-09" db="EMBL/GenBank/DDBJ databases">
        <title>Laminarin stimulates single cell rates of sulfate reduction while oxygen inhibits transcriptomic activity in coastal marine sediment.</title>
        <authorList>
            <person name="Lindsay M."/>
            <person name="Orcutt B."/>
            <person name="Emerson D."/>
            <person name="Stepanauskas R."/>
            <person name="D'Angelo T."/>
        </authorList>
    </citation>
    <scope>NUCLEOTIDE SEQUENCE [LARGE SCALE GENOMIC DNA]</scope>
    <source>
        <strain evidence="2">SAG AM-311-K15</strain>
    </source>
</reference>
<feature type="non-terminal residue" evidence="2">
    <location>
        <position position="583"/>
    </location>
</feature>
<name>A0ABV6Z615_UNCC1</name>
<feature type="transmembrane region" description="Helical" evidence="1">
    <location>
        <begin position="60"/>
        <end position="79"/>
    </location>
</feature>
<keyword evidence="1" id="KW-0472">Membrane</keyword>
<keyword evidence="3" id="KW-1185">Reference proteome</keyword>
<evidence type="ECO:0000256" key="1">
    <source>
        <dbReference type="SAM" id="Phobius"/>
    </source>
</evidence>
<proteinExistence type="predicted"/>
<keyword evidence="1" id="KW-0812">Transmembrane</keyword>
<gene>
    <name evidence="2" type="ORF">ACFL27_27195</name>
</gene>
<sequence length="583" mass="67156">MLWVLNFRHIFPFKYFKKTCNSDRSKKWVALILILSIASIGHFTFVNLEKPKIGGDDHFYSYNSIYVLASGLRFCRFFFRSETCCGIKQPQHPYLTKAFSITGMDKYLAGQISYKQFINYANGFQIDVIEKISNRIISNPLELLFSRANLTSFTLGFCMWLFGPSYKGFIIFQSLLLVIASAVIFEMGYRLSNTIGATISALGWIIYTVVLTRGHFIIPQVIASVVFLFGLFFLLLGIQSQKGYWIFISCFTNGVASFYDIGLRPSVFVTMTGLIIGYYFFHQSKKNLLIWALLWVGCVVLFTVTTYFLRSQPEDASESLSFYSHVFNVILGVQKSVNLDFTLYDDGFWLSEKGYQKMKKSREKIDNLKQLRNQFNNIKKIFKTVPISAYRLWSSPWIHTSDPKKQFLRLMIHRLYIIIGFAGLCFLLGYKDWRMVWGWIFVGGLTVFTLLNCILVIETRRALPWLGPLWTLGGALLGKSLANSRKNLSQKCLYFGLLAILLLTTAGYPDFSIVSIPLSFVPSKLIFGLVLFLHIIVMVSILIYLLNLIRPQCWQWKFIVGPLLLIIIIFFNSRSNEDRRVVR</sequence>
<accession>A0ABV6Z615</accession>
<feature type="transmembrane region" description="Helical" evidence="1">
    <location>
        <begin position="168"/>
        <end position="185"/>
    </location>
</feature>
<feature type="transmembrane region" description="Helical" evidence="1">
    <location>
        <begin position="494"/>
        <end position="520"/>
    </location>
</feature>
<feature type="transmembrane region" description="Helical" evidence="1">
    <location>
        <begin position="288"/>
        <end position="309"/>
    </location>
</feature>
<comment type="caution">
    <text evidence="2">The sequence shown here is derived from an EMBL/GenBank/DDBJ whole genome shotgun (WGS) entry which is preliminary data.</text>
</comment>
<feature type="transmembrane region" description="Helical" evidence="1">
    <location>
        <begin position="558"/>
        <end position="575"/>
    </location>
</feature>
<feature type="transmembrane region" description="Helical" evidence="1">
    <location>
        <begin position="463"/>
        <end position="482"/>
    </location>
</feature>
<evidence type="ECO:0000313" key="2">
    <source>
        <dbReference type="EMBL" id="MFC1853887.1"/>
    </source>
</evidence>
<keyword evidence="1" id="KW-1133">Transmembrane helix</keyword>
<feature type="transmembrane region" description="Helical" evidence="1">
    <location>
        <begin position="526"/>
        <end position="546"/>
    </location>
</feature>
<organism evidence="2 3">
    <name type="scientific">candidate division CSSED10-310 bacterium</name>
    <dbReference type="NCBI Taxonomy" id="2855610"/>
    <lineage>
        <taxon>Bacteria</taxon>
        <taxon>Bacteria division CSSED10-310</taxon>
    </lineage>
</organism>
<evidence type="ECO:0008006" key="4">
    <source>
        <dbReference type="Google" id="ProtNLM"/>
    </source>
</evidence>
<dbReference type="EMBL" id="JBHPBY010000635">
    <property type="protein sequence ID" value="MFC1853887.1"/>
    <property type="molecule type" value="Genomic_DNA"/>
</dbReference>
<feature type="transmembrane region" description="Helical" evidence="1">
    <location>
        <begin position="411"/>
        <end position="429"/>
    </location>
</feature>
<feature type="transmembrane region" description="Helical" evidence="1">
    <location>
        <begin position="436"/>
        <end position="457"/>
    </location>
</feature>
<feature type="transmembrane region" description="Helical" evidence="1">
    <location>
        <begin position="216"/>
        <end position="236"/>
    </location>
</feature>